<dbReference type="EMBL" id="CAACVJ010000019">
    <property type="protein sequence ID" value="VEP11717.1"/>
    <property type="molecule type" value="Genomic_DNA"/>
</dbReference>
<feature type="transmembrane region" description="Helical" evidence="2">
    <location>
        <begin position="56"/>
        <end position="77"/>
    </location>
</feature>
<name>A0A563VK56_9CYAN</name>
<dbReference type="Proteomes" id="UP000320055">
    <property type="component" value="Unassembled WGS sequence"/>
</dbReference>
<evidence type="ECO:0000313" key="3">
    <source>
        <dbReference type="EMBL" id="VEP11717.1"/>
    </source>
</evidence>
<organism evidence="3 4">
    <name type="scientific">Hyella patelloides LEGE 07179</name>
    <dbReference type="NCBI Taxonomy" id="945734"/>
    <lineage>
        <taxon>Bacteria</taxon>
        <taxon>Bacillati</taxon>
        <taxon>Cyanobacteriota</taxon>
        <taxon>Cyanophyceae</taxon>
        <taxon>Pleurocapsales</taxon>
        <taxon>Hyellaceae</taxon>
        <taxon>Hyella</taxon>
    </lineage>
</organism>
<dbReference type="AlphaFoldDB" id="A0A563VK56"/>
<keyword evidence="4" id="KW-1185">Reference proteome</keyword>
<keyword evidence="2" id="KW-0812">Transmembrane</keyword>
<reference evidence="3 4" key="1">
    <citation type="submission" date="2019-01" db="EMBL/GenBank/DDBJ databases">
        <authorList>
            <person name="Brito A."/>
        </authorList>
    </citation>
    <scope>NUCLEOTIDE SEQUENCE [LARGE SCALE GENOMIC DNA]</scope>
    <source>
        <strain evidence="3">1</strain>
    </source>
</reference>
<dbReference type="RefSeq" id="WP_144869403.1">
    <property type="nucleotide sequence ID" value="NZ_LR213869.1"/>
</dbReference>
<keyword evidence="2" id="KW-0472">Membrane</keyword>
<feature type="transmembrane region" description="Helical" evidence="2">
    <location>
        <begin position="12"/>
        <end position="36"/>
    </location>
</feature>
<protein>
    <submittedName>
        <fullName evidence="3">Putative integral membrane protein</fullName>
    </submittedName>
</protein>
<dbReference type="GO" id="GO:0016020">
    <property type="term" value="C:membrane"/>
    <property type="evidence" value="ECO:0007669"/>
    <property type="project" value="InterPro"/>
</dbReference>
<evidence type="ECO:0000256" key="2">
    <source>
        <dbReference type="SAM" id="Phobius"/>
    </source>
</evidence>
<accession>A0A563VK56</accession>
<sequence length="96" mass="10673">MIALILASIVKFLEIYGYILIVRILLSWFQGAEWAFNIISFLSPITDPYLNIFRSIIPPLGGIDFSAILAILALNLLENLFRSSLAQAAYASFGSF</sequence>
<dbReference type="PANTHER" id="PTHR33219:SF14">
    <property type="entry name" value="PROTEIN COFACTOR ASSEMBLY OF COMPLEX C SUBUNIT B CCB3, CHLOROPLASTIC-RELATED"/>
    <property type="match status" value="1"/>
</dbReference>
<dbReference type="Pfam" id="PF02325">
    <property type="entry name" value="CCB3_YggT"/>
    <property type="match status" value="1"/>
</dbReference>
<dbReference type="InterPro" id="IPR003425">
    <property type="entry name" value="CCB3/YggT"/>
</dbReference>
<gene>
    <name evidence="3" type="ORF">H1P_1150027</name>
</gene>
<proteinExistence type="inferred from homology"/>
<evidence type="ECO:0000313" key="4">
    <source>
        <dbReference type="Proteomes" id="UP000320055"/>
    </source>
</evidence>
<dbReference type="PANTHER" id="PTHR33219">
    <property type="entry name" value="YLMG HOMOLOG PROTEIN 2, CHLOROPLASTIC"/>
    <property type="match status" value="1"/>
</dbReference>
<dbReference type="OrthoDB" id="47652at2"/>
<evidence type="ECO:0000256" key="1">
    <source>
        <dbReference type="ARBA" id="ARBA00010894"/>
    </source>
</evidence>
<keyword evidence="2" id="KW-1133">Transmembrane helix</keyword>
<comment type="similarity">
    <text evidence="1">Belongs to the YggT family.</text>
</comment>